<reference evidence="2 3" key="1">
    <citation type="journal article" date="2013" name="PLoS Genet.">
        <title>Comparative genome structure, secondary metabolite, and effector coding capacity across Cochliobolus pathogens.</title>
        <authorList>
            <person name="Condon B.J."/>
            <person name="Leng Y."/>
            <person name="Wu D."/>
            <person name="Bushley K.E."/>
            <person name="Ohm R.A."/>
            <person name="Otillar R."/>
            <person name="Martin J."/>
            <person name="Schackwitz W."/>
            <person name="Grimwood J."/>
            <person name="MohdZainudin N."/>
            <person name="Xue C."/>
            <person name="Wang R."/>
            <person name="Manning V.A."/>
            <person name="Dhillon B."/>
            <person name="Tu Z.J."/>
            <person name="Steffenson B.J."/>
            <person name="Salamov A."/>
            <person name="Sun H."/>
            <person name="Lowry S."/>
            <person name="LaButti K."/>
            <person name="Han J."/>
            <person name="Copeland A."/>
            <person name="Lindquist E."/>
            <person name="Barry K."/>
            <person name="Schmutz J."/>
            <person name="Baker S.E."/>
            <person name="Ciuffetti L.M."/>
            <person name="Grigoriev I.V."/>
            <person name="Zhong S."/>
            <person name="Turgeon B.G."/>
        </authorList>
    </citation>
    <scope>NUCLEOTIDE SEQUENCE [LARGE SCALE GENOMIC DNA]</scope>
    <source>
        <strain evidence="2 3">26-R-13</strain>
    </source>
</reference>
<dbReference type="KEGG" id="bze:COCCADRAFT_81378"/>
<dbReference type="RefSeq" id="XP_007706583.1">
    <property type="nucleotide sequence ID" value="XM_007708393.1"/>
</dbReference>
<protein>
    <submittedName>
        <fullName evidence="2">Uncharacterized protein</fullName>
    </submittedName>
</protein>
<keyword evidence="3" id="KW-1185">Reference proteome</keyword>
<name>W6YNJ4_COCC2</name>
<dbReference type="Proteomes" id="UP000053841">
    <property type="component" value="Unassembled WGS sequence"/>
</dbReference>
<evidence type="ECO:0000256" key="1">
    <source>
        <dbReference type="SAM" id="MobiDB-lite"/>
    </source>
</evidence>
<feature type="region of interest" description="Disordered" evidence="1">
    <location>
        <begin position="818"/>
        <end position="840"/>
    </location>
</feature>
<dbReference type="OrthoDB" id="3692314at2759"/>
<dbReference type="InterPro" id="IPR021842">
    <property type="entry name" value="DUF3435"/>
</dbReference>
<dbReference type="eggNOG" id="ENOG502SJ90">
    <property type="taxonomic scope" value="Eukaryota"/>
</dbReference>
<dbReference type="PANTHER" id="PTHR37535:SF3">
    <property type="entry name" value="FLUG DOMAIN-CONTAINING PROTEIN"/>
    <property type="match status" value="1"/>
</dbReference>
<dbReference type="PANTHER" id="PTHR37535">
    <property type="entry name" value="FLUG DOMAIN PROTEIN"/>
    <property type="match status" value="1"/>
</dbReference>
<dbReference type="Pfam" id="PF11917">
    <property type="entry name" value="DUF3435"/>
    <property type="match status" value="1"/>
</dbReference>
<sequence length="840" mass="95500">MLPQPRTLTPAQKRSARFKKAQAALTPQQLAKQDQQNRAPSIAPIVHITAEELKMARRWFSEFMDDLYPDTDTEATYFTPGADIPDTTILKEYARYLARSRVGRISDKLSVNSMQHYMGMIISIMQRSCHHPSQEMTPMRTEIRNFIRSDLVQQEGISTKMHVKTVAHTEDVTRVLSNLYNPQYLITFSSMRTVLNLTLYILLMVDICGRGCDIARHPQRESHMCLRWEDIDFFSFQSENDDSMDIRAQITVKWSKGQSLNDSEYRIIPLAGLLPTSHAMQDTLRMLLTLALLDGVFDGVQTWEDLCSMRLPPNLAETGRLIAMKPAMMHIPVLRRMKDRKVVNDPVQTLEMQTEIRRLGKYCGFDHRFVAYCLRRGVAYILATHTTKENRRFLMGHKPGSKIFAAYQSRTSTIDFPALFLELALDLIDPRLLDADIDNTTQNRDALVEELFGAAEDNNRSEEDTSTSTPIDTVLASASSQIALHSRPVDVRGSLKNRTLIQRGNSAYDDFLADIEAKETESEISQCMIRWYSVCHRPDEFPVGEEPLPGTYNCRFCGEDLSQFHHAHEHTRACAREDASVKAQVLLDTLAPLHQPCQYQTCGSKGTFGQFVVCGETFTTEKDRGEHMRGHVRTMTKKNAANEKVPTCFFGACAANPQGGRLRRDGPDFANEHERLAHVWSAHHVSTLKTTGIKYCEYCSTWLIEPHIWITHAIGDFDEAQALIKSIGYCGVQAGRSILPRLCPFCFHNDSLPIHERVETYTREGHLTHFRDHLRAFTTASCPCYPSMCTQSGSMNAVQMQQHMANVHGLELPRRMNPHKAPQEVELNEGTPRKKTKTKK</sequence>
<dbReference type="AlphaFoldDB" id="W6YNJ4"/>
<accession>W6YNJ4</accession>
<dbReference type="HOGENOM" id="CLU_297722_0_0_1"/>
<proteinExistence type="predicted"/>
<evidence type="ECO:0000313" key="2">
    <source>
        <dbReference type="EMBL" id="EUC39123.1"/>
    </source>
</evidence>
<dbReference type="EMBL" id="KI964538">
    <property type="protein sequence ID" value="EUC39123.1"/>
    <property type="molecule type" value="Genomic_DNA"/>
</dbReference>
<dbReference type="GeneID" id="19151158"/>
<evidence type="ECO:0000313" key="3">
    <source>
        <dbReference type="Proteomes" id="UP000053841"/>
    </source>
</evidence>
<organism evidence="2 3">
    <name type="scientific">Cochliobolus carbonum (strain 26-R-13)</name>
    <name type="common">Maize leaf spot fungus</name>
    <name type="synonym">Bipolaris zeicola</name>
    <dbReference type="NCBI Taxonomy" id="930089"/>
    <lineage>
        <taxon>Eukaryota</taxon>
        <taxon>Fungi</taxon>
        <taxon>Dikarya</taxon>
        <taxon>Ascomycota</taxon>
        <taxon>Pezizomycotina</taxon>
        <taxon>Dothideomycetes</taxon>
        <taxon>Pleosporomycetidae</taxon>
        <taxon>Pleosporales</taxon>
        <taxon>Pleosporineae</taxon>
        <taxon>Pleosporaceae</taxon>
        <taxon>Bipolaris</taxon>
    </lineage>
</organism>
<gene>
    <name evidence="2" type="ORF">COCCADRAFT_81378</name>
</gene>